<keyword evidence="4" id="KW-1185">Reference proteome</keyword>
<dbReference type="Pfam" id="PF10294">
    <property type="entry name" value="Methyltransf_16"/>
    <property type="match status" value="1"/>
</dbReference>
<dbReference type="Proteomes" id="UP001145742">
    <property type="component" value="Unassembled WGS sequence"/>
</dbReference>
<accession>A0ABQ9CYG0</accession>
<keyword evidence="1" id="KW-0808">Transferase</keyword>
<protein>
    <submittedName>
        <fullName evidence="3">Methyltransferase-like protein 22</fullName>
    </submittedName>
</protein>
<dbReference type="EMBL" id="WHWB01034363">
    <property type="protein sequence ID" value="KAJ7411063.1"/>
    <property type="molecule type" value="Genomic_DNA"/>
</dbReference>
<dbReference type="InterPro" id="IPR019410">
    <property type="entry name" value="Methyltransf_16"/>
</dbReference>
<evidence type="ECO:0000313" key="4">
    <source>
        <dbReference type="Proteomes" id="UP001145742"/>
    </source>
</evidence>
<dbReference type="Gene3D" id="3.40.50.150">
    <property type="entry name" value="Vaccinia Virus protein VP39"/>
    <property type="match status" value="1"/>
</dbReference>
<evidence type="ECO:0000256" key="1">
    <source>
        <dbReference type="ARBA" id="ARBA00022603"/>
    </source>
</evidence>
<dbReference type="SUPFAM" id="SSF53335">
    <property type="entry name" value="S-adenosyl-L-methionine-dependent methyltransferases"/>
    <property type="match status" value="1"/>
</dbReference>
<evidence type="ECO:0000256" key="2">
    <source>
        <dbReference type="ARBA" id="ARBA00022691"/>
    </source>
</evidence>
<sequence length="546" mass="62189">MDRALLIASNRQRAESDAQHIMVDVTEKEMDSPTFRSDTVLSDVHLHCPNKRHLMVRLNAVGQPVFLSYFKFLWNREDLASEKHVREVTTEREHQNRSGEELCDKDRSNLKKERELNSEGVEALLDADGDLEVVRRPRSASDSEAEDLLRDIVCPVILMKGREDAFEDDDEERECTCSDVVKIEHTMATPLEDVGKQVWRAAFLLADYILFKRDTFRCCSVLELGGGTGITSIIMGTVAKRVYCTDVGEDLLAMCEQNVALNKHLMEPGGGEVKVKELDWLKDEFCTDPEVPYSWSEEEIADLHDHCSVIMAADVFYDDDLTDALFRTLHRITHNLRNSCTVYLALEKRLNFTLRHMDVTCEAYSHFRNNLNDLENLQDREIKYTVEPIKVDFCQFLIYERIEQLILVCWDFVQNGRTDDELGFHGLEEQNQSPYFYSSEDWWECPILLVWINKQANLNNRHLSFTCNYDNCVLDNECEAARSGSGAAVVMERGIAAVLTRAGELISAGLQTVPLLLAVLDQAGPVGVDQEMGYGGKIQLVIVITN</sequence>
<dbReference type="CDD" id="cd02440">
    <property type="entry name" value="AdoMet_MTases"/>
    <property type="match status" value="1"/>
</dbReference>
<dbReference type="InterPro" id="IPR038899">
    <property type="entry name" value="METTL22"/>
</dbReference>
<gene>
    <name evidence="3" type="primary">Mettl22</name>
    <name evidence="3" type="ORF">WISP_104316</name>
</gene>
<proteinExistence type="predicted"/>
<dbReference type="PANTHER" id="PTHR23108:SF0">
    <property type="entry name" value="METHYLTRANSFERASE-LIKE PROTEIN 22"/>
    <property type="match status" value="1"/>
</dbReference>
<dbReference type="PANTHER" id="PTHR23108">
    <property type="entry name" value="METHYLTRANSFERASE-RELATED"/>
    <property type="match status" value="1"/>
</dbReference>
<organism evidence="3 4">
    <name type="scientific">Willisornis vidua</name>
    <name type="common">Xingu scale-backed antbird</name>
    <dbReference type="NCBI Taxonomy" id="1566151"/>
    <lineage>
        <taxon>Eukaryota</taxon>
        <taxon>Metazoa</taxon>
        <taxon>Chordata</taxon>
        <taxon>Craniata</taxon>
        <taxon>Vertebrata</taxon>
        <taxon>Euteleostomi</taxon>
        <taxon>Archelosauria</taxon>
        <taxon>Archosauria</taxon>
        <taxon>Dinosauria</taxon>
        <taxon>Saurischia</taxon>
        <taxon>Theropoda</taxon>
        <taxon>Coelurosauria</taxon>
        <taxon>Aves</taxon>
        <taxon>Neognathae</taxon>
        <taxon>Neoaves</taxon>
        <taxon>Telluraves</taxon>
        <taxon>Australaves</taxon>
        <taxon>Passeriformes</taxon>
        <taxon>Thamnophilidae</taxon>
        <taxon>Willisornis</taxon>
    </lineage>
</organism>
<dbReference type="InterPro" id="IPR029063">
    <property type="entry name" value="SAM-dependent_MTases_sf"/>
</dbReference>
<reference evidence="3" key="1">
    <citation type="submission" date="2019-10" db="EMBL/GenBank/DDBJ databases">
        <authorList>
            <person name="Soares A.E.R."/>
            <person name="Aleixo A."/>
            <person name="Schneider P."/>
            <person name="Miyaki C.Y."/>
            <person name="Schneider M.P."/>
            <person name="Mello C."/>
            <person name="Vasconcelos A.T.R."/>
        </authorList>
    </citation>
    <scope>NUCLEOTIDE SEQUENCE</scope>
    <source>
        <tissue evidence="3">Muscle</tissue>
    </source>
</reference>
<comment type="caution">
    <text evidence="3">The sequence shown here is derived from an EMBL/GenBank/DDBJ whole genome shotgun (WGS) entry which is preliminary data.</text>
</comment>
<evidence type="ECO:0000313" key="3">
    <source>
        <dbReference type="EMBL" id="KAJ7411063.1"/>
    </source>
</evidence>
<name>A0ABQ9CYG0_9PASS</name>
<keyword evidence="1" id="KW-0489">Methyltransferase</keyword>
<keyword evidence="2" id="KW-0949">S-adenosyl-L-methionine</keyword>